<comment type="caution">
    <text evidence="2">The sequence shown here is derived from an EMBL/GenBank/DDBJ whole genome shotgun (WGS) entry which is preliminary data.</text>
</comment>
<dbReference type="Gene3D" id="3.30.1050.10">
    <property type="entry name" value="SCP2 sterol-binding domain"/>
    <property type="match status" value="1"/>
</dbReference>
<accession>A0ABU2KV15</accession>
<dbReference type="InterPro" id="IPR036527">
    <property type="entry name" value="SCP2_sterol-bd_dom_sf"/>
</dbReference>
<protein>
    <submittedName>
        <fullName evidence="2">SCP2 sterol-binding domain-containing protein</fullName>
    </submittedName>
</protein>
<dbReference type="SUPFAM" id="SSF55718">
    <property type="entry name" value="SCP-like"/>
    <property type="match status" value="1"/>
</dbReference>
<dbReference type="RefSeq" id="WP_311545618.1">
    <property type="nucleotide sequence ID" value="NZ_JAVREK010000012.1"/>
</dbReference>
<organism evidence="2 3">
    <name type="scientific">Streptomonospora wellingtoniae</name>
    <dbReference type="NCBI Taxonomy" id="3075544"/>
    <lineage>
        <taxon>Bacteria</taxon>
        <taxon>Bacillati</taxon>
        <taxon>Actinomycetota</taxon>
        <taxon>Actinomycetes</taxon>
        <taxon>Streptosporangiales</taxon>
        <taxon>Nocardiopsidaceae</taxon>
        <taxon>Streptomonospora</taxon>
    </lineage>
</organism>
<evidence type="ECO:0000313" key="3">
    <source>
        <dbReference type="Proteomes" id="UP001183226"/>
    </source>
</evidence>
<proteinExistence type="predicted"/>
<keyword evidence="3" id="KW-1185">Reference proteome</keyword>
<sequence length="116" mass="12908">MASLEECRAAIGKVSDRIMEVDPADRRKHIAERTVSLTVTDLDAVFDMRLTEDGLQDVVERAADEPARRAQVGITVSSDDLVALSEDRLDFAKAMFGGRVKLDANFSDLMRLRKLL</sequence>
<dbReference type="InterPro" id="IPR003033">
    <property type="entry name" value="SCP2_sterol-bd_dom"/>
</dbReference>
<evidence type="ECO:0000259" key="1">
    <source>
        <dbReference type="Pfam" id="PF02036"/>
    </source>
</evidence>
<gene>
    <name evidence="2" type="ORF">RM446_13520</name>
</gene>
<evidence type="ECO:0000313" key="2">
    <source>
        <dbReference type="EMBL" id="MDT0303137.1"/>
    </source>
</evidence>
<feature type="domain" description="SCP2" evidence="1">
    <location>
        <begin position="24"/>
        <end position="116"/>
    </location>
</feature>
<name>A0ABU2KV15_9ACTN</name>
<dbReference type="EMBL" id="JAVREK010000012">
    <property type="protein sequence ID" value="MDT0303137.1"/>
    <property type="molecule type" value="Genomic_DNA"/>
</dbReference>
<reference evidence="3" key="1">
    <citation type="submission" date="2023-07" db="EMBL/GenBank/DDBJ databases">
        <title>30 novel species of actinomycetes from the DSMZ collection.</title>
        <authorList>
            <person name="Nouioui I."/>
        </authorList>
    </citation>
    <scope>NUCLEOTIDE SEQUENCE [LARGE SCALE GENOMIC DNA]</scope>
    <source>
        <strain evidence="3">DSM 45055</strain>
    </source>
</reference>
<dbReference type="Pfam" id="PF02036">
    <property type="entry name" value="SCP2"/>
    <property type="match status" value="1"/>
</dbReference>
<dbReference type="Proteomes" id="UP001183226">
    <property type="component" value="Unassembled WGS sequence"/>
</dbReference>